<dbReference type="PROSITE" id="PS00134">
    <property type="entry name" value="TRYPSIN_HIS"/>
    <property type="match status" value="1"/>
</dbReference>
<proteinExistence type="inferred from homology"/>
<evidence type="ECO:0000313" key="8">
    <source>
        <dbReference type="Proteomes" id="UP000215335"/>
    </source>
</evidence>
<dbReference type="PROSITE" id="PS01180">
    <property type="entry name" value="CUB"/>
    <property type="match status" value="1"/>
</dbReference>
<dbReference type="EMBL" id="NNAY01003918">
    <property type="protein sequence ID" value="OXU18655.1"/>
    <property type="molecule type" value="Genomic_DNA"/>
</dbReference>
<keyword evidence="1" id="KW-1015">Disulfide bond</keyword>
<dbReference type="SUPFAM" id="SSF50494">
    <property type="entry name" value="Trypsin-like serine proteases"/>
    <property type="match status" value="1"/>
</dbReference>
<dbReference type="Proteomes" id="UP000215335">
    <property type="component" value="Unassembled WGS sequence"/>
</dbReference>
<dbReference type="CDD" id="cd00041">
    <property type="entry name" value="CUB"/>
    <property type="match status" value="1"/>
</dbReference>
<evidence type="ECO:0000313" key="7">
    <source>
        <dbReference type="EMBL" id="OXU18655.1"/>
    </source>
</evidence>
<dbReference type="OrthoDB" id="6380398at2759"/>
<evidence type="ECO:0000256" key="1">
    <source>
        <dbReference type="ARBA" id="ARBA00023157"/>
    </source>
</evidence>
<comment type="caution">
    <text evidence="3">Lacks conserved residue(s) required for the propagation of feature annotation.</text>
</comment>
<dbReference type="SMART" id="SM00020">
    <property type="entry name" value="Tryp_SPc"/>
    <property type="match status" value="1"/>
</dbReference>
<dbReference type="SMART" id="SM00042">
    <property type="entry name" value="CUB"/>
    <property type="match status" value="1"/>
</dbReference>
<dbReference type="GO" id="GO:0004252">
    <property type="term" value="F:serine-type endopeptidase activity"/>
    <property type="evidence" value="ECO:0007669"/>
    <property type="project" value="InterPro"/>
</dbReference>
<name>A0A232EJY6_9HYME</name>
<dbReference type="GO" id="GO:0006508">
    <property type="term" value="P:proteolysis"/>
    <property type="evidence" value="ECO:0007669"/>
    <property type="project" value="InterPro"/>
</dbReference>
<protein>
    <recommendedName>
        <fullName evidence="9">Peptidase S1 domain-containing protein</fullName>
    </recommendedName>
</protein>
<dbReference type="InterPro" id="IPR043504">
    <property type="entry name" value="Peptidase_S1_PA_chymotrypsin"/>
</dbReference>
<gene>
    <name evidence="7" type="ORF">TSAR_014056</name>
</gene>
<dbReference type="InterPro" id="IPR051487">
    <property type="entry name" value="Ser/Thr_Proteases_Immune/Dev"/>
</dbReference>
<evidence type="ECO:0000256" key="4">
    <source>
        <dbReference type="SAM" id="SignalP"/>
    </source>
</evidence>
<dbReference type="Pfam" id="PF00089">
    <property type="entry name" value="Trypsin"/>
    <property type="match status" value="1"/>
</dbReference>
<evidence type="ECO:0000256" key="3">
    <source>
        <dbReference type="PROSITE-ProRule" id="PRU00059"/>
    </source>
</evidence>
<evidence type="ECO:0000259" key="6">
    <source>
        <dbReference type="PROSITE" id="PS50240"/>
    </source>
</evidence>
<dbReference type="Gene3D" id="2.60.120.290">
    <property type="entry name" value="Spermadhesin, CUB domain"/>
    <property type="match status" value="1"/>
</dbReference>
<dbReference type="InterPro" id="IPR035914">
    <property type="entry name" value="Sperma_CUB_dom_sf"/>
</dbReference>
<accession>A0A232EJY6</accession>
<dbReference type="InterPro" id="IPR001254">
    <property type="entry name" value="Trypsin_dom"/>
</dbReference>
<organism evidence="7 8">
    <name type="scientific">Trichomalopsis sarcophagae</name>
    <dbReference type="NCBI Taxonomy" id="543379"/>
    <lineage>
        <taxon>Eukaryota</taxon>
        <taxon>Metazoa</taxon>
        <taxon>Ecdysozoa</taxon>
        <taxon>Arthropoda</taxon>
        <taxon>Hexapoda</taxon>
        <taxon>Insecta</taxon>
        <taxon>Pterygota</taxon>
        <taxon>Neoptera</taxon>
        <taxon>Endopterygota</taxon>
        <taxon>Hymenoptera</taxon>
        <taxon>Apocrita</taxon>
        <taxon>Proctotrupomorpha</taxon>
        <taxon>Chalcidoidea</taxon>
        <taxon>Pteromalidae</taxon>
        <taxon>Pteromalinae</taxon>
        <taxon>Trichomalopsis</taxon>
    </lineage>
</organism>
<comment type="similarity">
    <text evidence="2">Belongs to the peptidase S1 family. CLIP subfamily.</text>
</comment>
<dbReference type="PANTHER" id="PTHR24256">
    <property type="entry name" value="TRYPTASE-RELATED"/>
    <property type="match status" value="1"/>
</dbReference>
<feature type="chain" id="PRO_5012827821" description="Peptidase S1 domain-containing protein" evidence="4">
    <location>
        <begin position="23"/>
        <end position="404"/>
    </location>
</feature>
<dbReference type="Gene3D" id="2.40.10.10">
    <property type="entry name" value="Trypsin-like serine proteases"/>
    <property type="match status" value="1"/>
</dbReference>
<dbReference type="InterPro" id="IPR001314">
    <property type="entry name" value="Peptidase_S1A"/>
</dbReference>
<dbReference type="SUPFAM" id="SSF49854">
    <property type="entry name" value="Spermadhesin, CUB domain"/>
    <property type="match status" value="1"/>
</dbReference>
<dbReference type="PRINTS" id="PR00722">
    <property type="entry name" value="CHYMOTRYPSIN"/>
</dbReference>
<sequence>MAQVCCLFGLLLLLFSFEASDAVDANCDFLQKLELGKTYFITNPNYPNNYTASRSCRWHATSDTRVRITCNEFNIPASPNCVADTFNVYTDPVSGPRRYCGSGDFSRDSTGKEMIITLTSADNSRGGTFRCFFEAIEEEECRCGWKKPRVSRKTKIVGGRETGINEYPMMAGIINVPIQQVYCGGTIISPKHILTAAHCLNKLAVNDLGILVGDHDLTTGSETNATKLYRAASYVIHPSYVSNKKDYDIAVITIAGTITYTNEVGPACLPFQHYLDSFGGSFVDVLVYIAAVNSWGTTEFAGAPSNTLQKVRLSITNFLSCKSYFQNLEYRQICTYAEGKDACQFDSGGPVLWQNPTTRRLVLVGIISYGSFCASEEPAVNTRVGSFVDWITSVTTGASYCQNE</sequence>
<evidence type="ECO:0008006" key="9">
    <source>
        <dbReference type="Google" id="ProtNLM"/>
    </source>
</evidence>
<dbReference type="FunFam" id="2.40.10.10:FF:000068">
    <property type="entry name" value="transmembrane protease serine 2"/>
    <property type="match status" value="1"/>
</dbReference>
<reference evidence="7 8" key="1">
    <citation type="journal article" date="2017" name="Curr. Biol.">
        <title>The Evolution of Venom by Co-option of Single-Copy Genes.</title>
        <authorList>
            <person name="Martinson E.O."/>
            <person name="Mrinalini"/>
            <person name="Kelkar Y.D."/>
            <person name="Chang C.H."/>
            <person name="Werren J.H."/>
        </authorList>
    </citation>
    <scope>NUCLEOTIDE SEQUENCE [LARGE SCALE GENOMIC DNA]</scope>
    <source>
        <strain evidence="7 8">Alberta</strain>
        <tissue evidence="7">Whole body</tissue>
    </source>
</reference>
<dbReference type="InterPro" id="IPR018114">
    <property type="entry name" value="TRYPSIN_HIS"/>
</dbReference>
<dbReference type="STRING" id="543379.A0A232EJY6"/>
<evidence type="ECO:0000259" key="5">
    <source>
        <dbReference type="PROSITE" id="PS01180"/>
    </source>
</evidence>
<evidence type="ECO:0000256" key="2">
    <source>
        <dbReference type="ARBA" id="ARBA00024195"/>
    </source>
</evidence>
<feature type="signal peptide" evidence="4">
    <location>
        <begin position="1"/>
        <end position="22"/>
    </location>
</feature>
<feature type="domain" description="Peptidase S1" evidence="6">
    <location>
        <begin position="156"/>
        <end position="396"/>
    </location>
</feature>
<comment type="caution">
    <text evidence="7">The sequence shown here is derived from an EMBL/GenBank/DDBJ whole genome shotgun (WGS) entry which is preliminary data.</text>
</comment>
<feature type="domain" description="CUB" evidence="5">
    <location>
        <begin position="27"/>
        <end position="136"/>
    </location>
</feature>
<dbReference type="PROSITE" id="PS50240">
    <property type="entry name" value="TRYPSIN_DOM"/>
    <property type="match status" value="1"/>
</dbReference>
<dbReference type="AlphaFoldDB" id="A0A232EJY6"/>
<keyword evidence="8" id="KW-1185">Reference proteome</keyword>
<dbReference type="Pfam" id="PF00431">
    <property type="entry name" value="CUB"/>
    <property type="match status" value="1"/>
</dbReference>
<keyword evidence="4" id="KW-0732">Signal</keyword>
<dbReference type="InterPro" id="IPR009003">
    <property type="entry name" value="Peptidase_S1_PA"/>
</dbReference>
<dbReference type="CDD" id="cd00190">
    <property type="entry name" value="Tryp_SPc"/>
    <property type="match status" value="1"/>
</dbReference>
<dbReference type="InterPro" id="IPR000859">
    <property type="entry name" value="CUB_dom"/>
</dbReference>